<feature type="transmembrane region" description="Helical" evidence="1">
    <location>
        <begin position="172"/>
        <end position="192"/>
    </location>
</feature>
<dbReference type="AlphaFoldDB" id="X1DWD4"/>
<sequence>YVLLALMFAALGIFHRPEFLLMALILIPYLIIKRDWRVLYSAVGTAALIAPFWLLRLDINLGMLQGVFATAVTNIQTGAATGGGAFPGFDIYQDVSLAYLPFALIGAIYLIIKRSWNSLFLYFVINLAIVIFQLSFFNRYIISLDIAMVILSALGINVILLHRQRNTKTVGAAVSIVVIIMIIVASGVPTLIQANSVKPLINDEQLHTIEWLAQNTEPDAYVLASTYDAPWVLGWSNRRVIAPGLFHWNRHNKQEWFDFFETDDLREVKQFLNRYRG</sequence>
<feature type="transmembrane region" description="Helical" evidence="1">
    <location>
        <begin position="119"/>
        <end position="136"/>
    </location>
</feature>
<feature type="transmembrane region" description="Helical" evidence="1">
    <location>
        <begin position="95"/>
        <end position="112"/>
    </location>
</feature>
<keyword evidence="1" id="KW-0472">Membrane</keyword>
<dbReference type="EMBL" id="BART01026755">
    <property type="protein sequence ID" value="GAH00703.1"/>
    <property type="molecule type" value="Genomic_DNA"/>
</dbReference>
<evidence type="ECO:0000256" key="1">
    <source>
        <dbReference type="SAM" id="Phobius"/>
    </source>
</evidence>
<name>X1DWD4_9ZZZZ</name>
<evidence type="ECO:0000313" key="2">
    <source>
        <dbReference type="EMBL" id="GAH00703.1"/>
    </source>
</evidence>
<feature type="transmembrane region" description="Helical" evidence="1">
    <location>
        <begin position="38"/>
        <end position="55"/>
    </location>
</feature>
<keyword evidence="1" id="KW-0812">Transmembrane</keyword>
<feature type="transmembrane region" description="Helical" evidence="1">
    <location>
        <begin position="6"/>
        <end position="31"/>
    </location>
</feature>
<accession>X1DWD4</accession>
<proteinExistence type="predicted"/>
<feature type="non-terminal residue" evidence="2">
    <location>
        <position position="277"/>
    </location>
</feature>
<protein>
    <recommendedName>
        <fullName evidence="3">Glycosyltransferase RgtA/B/C/D-like domain-containing protein</fullName>
    </recommendedName>
</protein>
<evidence type="ECO:0008006" key="3">
    <source>
        <dbReference type="Google" id="ProtNLM"/>
    </source>
</evidence>
<keyword evidence="1" id="KW-1133">Transmembrane helix</keyword>
<gene>
    <name evidence="2" type="ORF">S01H4_47618</name>
</gene>
<feature type="transmembrane region" description="Helical" evidence="1">
    <location>
        <begin position="142"/>
        <end position="160"/>
    </location>
</feature>
<organism evidence="2">
    <name type="scientific">marine sediment metagenome</name>
    <dbReference type="NCBI Taxonomy" id="412755"/>
    <lineage>
        <taxon>unclassified sequences</taxon>
        <taxon>metagenomes</taxon>
        <taxon>ecological metagenomes</taxon>
    </lineage>
</organism>
<comment type="caution">
    <text evidence="2">The sequence shown here is derived from an EMBL/GenBank/DDBJ whole genome shotgun (WGS) entry which is preliminary data.</text>
</comment>
<feature type="non-terminal residue" evidence="2">
    <location>
        <position position="1"/>
    </location>
</feature>
<reference evidence="2" key="1">
    <citation type="journal article" date="2014" name="Front. Microbiol.">
        <title>High frequency of phylogenetically diverse reductive dehalogenase-homologous genes in deep subseafloor sedimentary metagenomes.</title>
        <authorList>
            <person name="Kawai M."/>
            <person name="Futagami T."/>
            <person name="Toyoda A."/>
            <person name="Takaki Y."/>
            <person name="Nishi S."/>
            <person name="Hori S."/>
            <person name="Arai W."/>
            <person name="Tsubouchi T."/>
            <person name="Morono Y."/>
            <person name="Uchiyama I."/>
            <person name="Ito T."/>
            <person name="Fujiyama A."/>
            <person name="Inagaki F."/>
            <person name="Takami H."/>
        </authorList>
    </citation>
    <scope>NUCLEOTIDE SEQUENCE</scope>
    <source>
        <strain evidence="2">Expedition CK06-06</strain>
    </source>
</reference>